<evidence type="ECO:0000256" key="1">
    <source>
        <dbReference type="SAM" id="Phobius"/>
    </source>
</evidence>
<dbReference type="InterPro" id="IPR007047">
    <property type="entry name" value="Flp_Fap"/>
</dbReference>
<dbReference type="EMBL" id="SMLL01000008">
    <property type="protein sequence ID" value="TFY96896.1"/>
    <property type="molecule type" value="Genomic_DNA"/>
</dbReference>
<dbReference type="Proteomes" id="UP000297564">
    <property type="component" value="Unassembled WGS sequence"/>
</dbReference>
<keyword evidence="1" id="KW-1133">Transmembrane helix</keyword>
<keyword evidence="1" id="KW-0472">Membrane</keyword>
<feature type="transmembrane region" description="Helical" evidence="1">
    <location>
        <begin position="20"/>
        <end position="38"/>
    </location>
</feature>
<organism evidence="2 3">
    <name type="scientific">Ramlibacter rhizophilus</name>
    <dbReference type="NCBI Taxonomy" id="1781167"/>
    <lineage>
        <taxon>Bacteria</taxon>
        <taxon>Pseudomonadati</taxon>
        <taxon>Pseudomonadota</taxon>
        <taxon>Betaproteobacteria</taxon>
        <taxon>Burkholderiales</taxon>
        <taxon>Comamonadaceae</taxon>
        <taxon>Ramlibacter</taxon>
    </lineage>
</organism>
<evidence type="ECO:0000313" key="3">
    <source>
        <dbReference type="Proteomes" id="UP000297564"/>
    </source>
</evidence>
<gene>
    <name evidence="2" type="ORF">EZ242_19690</name>
</gene>
<name>A0A4Z0BCC1_9BURK</name>
<keyword evidence="1" id="KW-0812">Transmembrane</keyword>
<proteinExistence type="predicted"/>
<reference evidence="2 3" key="1">
    <citation type="submission" date="2019-03" db="EMBL/GenBank/DDBJ databases">
        <title>Ramlibacter rhizophilus CCTCC AB2015357, whole genome shotgun sequence.</title>
        <authorList>
            <person name="Zhang X."/>
            <person name="Feng G."/>
            <person name="Zhu H."/>
        </authorList>
    </citation>
    <scope>NUCLEOTIDE SEQUENCE [LARGE SCALE GENOMIC DNA]</scope>
    <source>
        <strain evidence="2 3">CCTCC AB2015357</strain>
    </source>
</reference>
<dbReference type="RefSeq" id="WP_135286907.1">
    <property type="nucleotide sequence ID" value="NZ_SMLL01000008.1"/>
</dbReference>
<accession>A0A4Z0BCC1</accession>
<dbReference type="AlphaFoldDB" id="A0A4Z0BCC1"/>
<keyword evidence="3" id="KW-1185">Reference proteome</keyword>
<comment type="caution">
    <text evidence="2">The sequence shown here is derived from an EMBL/GenBank/DDBJ whole genome shotgun (WGS) entry which is preliminary data.</text>
</comment>
<sequence length="66" mass="6700">MNQYLKLAAAFASDEDGAQILEYGLILAVVSLVLIIAMQGVGDAGFQPLVDALTACLNGGACAWGG</sequence>
<dbReference type="Pfam" id="PF04964">
    <property type="entry name" value="Flp_Fap"/>
    <property type="match status" value="1"/>
</dbReference>
<evidence type="ECO:0000313" key="2">
    <source>
        <dbReference type="EMBL" id="TFY96896.1"/>
    </source>
</evidence>
<protein>
    <submittedName>
        <fullName evidence="2">Flp family type IVb pilin</fullName>
    </submittedName>
</protein>